<dbReference type="GO" id="GO:0006241">
    <property type="term" value="P:CTP biosynthetic process"/>
    <property type="evidence" value="ECO:0007669"/>
    <property type="project" value="InterPro"/>
</dbReference>
<dbReference type="InterPro" id="IPR033828">
    <property type="entry name" value="GATase1_CTP_Synthase"/>
</dbReference>
<dbReference type="GO" id="GO:0019856">
    <property type="term" value="P:pyrimidine nucleobase biosynthetic process"/>
    <property type="evidence" value="ECO:0007669"/>
    <property type="project" value="TreeGrafter"/>
</dbReference>
<accession>A0AAV8ZI51</accession>
<sequence>MVAIVGKYTRLEDSYISIRKALHHAGNKIDYKVNIKFLEASNLESTMLSDNPASYHDAWHNLCVCDCVVVPGGFGKCGVEGKIKTCKWCRVNDKPFLGICLGFQAAVIEFSRNVLKLDGANSTEVYSETKHPVVIDMPEHNTSEMGGTMRLGKRTTLFKPSAVTSKIRRLYGNKDKIDERHRHRYEVNPEYIDQFEKNGNCIPLVLMLIKKEWKY</sequence>
<dbReference type="EC" id="6.3.4.2" evidence="3"/>
<dbReference type="PANTHER" id="PTHR11550:SF0">
    <property type="entry name" value="CTP SYNTHASE-RELATED"/>
    <property type="match status" value="1"/>
</dbReference>
<evidence type="ECO:0000256" key="2">
    <source>
        <dbReference type="ARBA" id="ARBA00007533"/>
    </source>
</evidence>
<reference evidence="11" key="1">
    <citation type="journal article" date="2023" name="Insect Mol. Biol.">
        <title>Genome sequencing provides insights into the evolution of gene families encoding plant cell wall-degrading enzymes in longhorned beetles.</title>
        <authorList>
            <person name="Shin N.R."/>
            <person name="Okamura Y."/>
            <person name="Kirsch R."/>
            <person name="Pauchet Y."/>
        </authorList>
    </citation>
    <scope>NUCLEOTIDE SEQUENCE</scope>
    <source>
        <strain evidence="11">RBIC_L_NR</strain>
    </source>
</reference>
<keyword evidence="6" id="KW-0067">ATP-binding</keyword>
<evidence type="ECO:0000256" key="5">
    <source>
        <dbReference type="ARBA" id="ARBA00022741"/>
    </source>
</evidence>
<organism evidence="11 12">
    <name type="scientific">Rhamnusium bicolor</name>
    <dbReference type="NCBI Taxonomy" id="1586634"/>
    <lineage>
        <taxon>Eukaryota</taxon>
        <taxon>Metazoa</taxon>
        <taxon>Ecdysozoa</taxon>
        <taxon>Arthropoda</taxon>
        <taxon>Hexapoda</taxon>
        <taxon>Insecta</taxon>
        <taxon>Pterygota</taxon>
        <taxon>Neoptera</taxon>
        <taxon>Endopterygota</taxon>
        <taxon>Coleoptera</taxon>
        <taxon>Polyphaga</taxon>
        <taxon>Cucujiformia</taxon>
        <taxon>Chrysomeloidea</taxon>
        <taxon>Cerambycidae</taxon>
        <taxon>Lepturinae</taxon>
        <taxon>Rhagiini</taxon>
        <taxon>Rhamnusium</taxon>
    </lineage>
</organism>
<evidence type="ECO:0000256" key="7">
    <source>
        <dbReference type="ARBA" id="ARBA00022962"/>
    </source>
</evidence>
<keyword evidence="7" id="KW-0315">Glutamine amidotransferase</keyword>
<keyword evidence="12" id="KW-1185">Reference proteome</keyword>
<dbReference type="Proteomes" id="UP001162156">
    <property type="component" value="Unassembled WGS sequence"/>
</dbReference>
<evidence type="ECO:0000256" key="8">
    <source>
        <dbReference type="ARBA" id="ARBA00022975"/>
    </source>
</evidence>
<proteinExistence type="inferred from homology"/>
<keyword evidence="8" id="KW-0665">Pyrimidine biosynthesis</keyword>
<evidence type="ECO:0000256" key="3">
    <source>
        <dbReference type="ARBA" id="ARBA00012291"/>
    </source>
</evidence>
<evidence type="ECO:0000256" key="4">
    <source>
        <dbReference type="ARBA" id="ARBA00022598"/>
    </source>
</evidence>
<dbReference type="CDD" id="cd01746">
    <property type="entry name" value="GATase1_CTP_Synthase"/>
    <property type="match status" value="1"/>
</dbReference>
<protein>
    <recommendedName>
        <fullName evidence="3">CTP synthase (glutamine hydrolyzing)</fullName>
        <ecNumber evidence="3">6.3.4.2</ecNumber>
    </recommendedName>
</protein>
<dbReference type="PANTHER" id="PTHR11550">
    <property type="entry name" value="CTP SYNTHASE"/>
    <property type="match status" value="1"/>
</dbReference>
<evidence type="ECO:0000313" key="12">
    <source>
        <dbReference type="Proteomes" id="UP001162156"/>
    </source>
</evidence>
<dbReference type="Gene3D" id="3.40.50.880">
    <property type="match status" value="1"/>
</dbReference>
<dbReference type="Pfam" id="PF00117">
    <property type="entry name" value="GATase"/>
    <property type="match status" value="1"/>
</dbReference>
<dbReference type="AlphaFoldDB" id="A0AAV8ZI51"/>
<dbReference type="PROSITE" id="PS51273">
    <property type="entry name" value="GATASE_TYPE_1"/>
    <property type="match status" value="1"/>
</dbReference>
<dbReference type="EMBL" id="JANEYF010001524">
    <property type="protein sequence ID" value="KAJ8963619.1"/>
    <property type="molecule type" value="Genomic_DNA"/>
</dbReference>
<evidence type="ECO:0000313" key="11">
    <source>
        <dbReference type="EMBL" id="KAJ8963619.1"/>
    </source>
</evidence>
<name>A0AAV8ZI51_9CUCU</name>
<dbReference type="SUPFAM" id="SSF52317">
    <property type="entry name" value="Class I glutamine amidotransferase-like"/>
    <property type="match status" value="1"/>
</dbReference>
<keyword evidence="5" id="KW-0547">Nucleotide-binding</keyword>
<dbReference type="GO" id="GO:0003883">
    <property type="term" value="F:CTP synthase activity"/>
    <property type="evidence" value="ECO:0007669"/>
    <property type="project" value="UniProtKB-EC"/>
</dbReference>
<comment type="catalytic activity">
    <reaction evidence="9">
        <text>UTP + L-glutamine + ATP + H2O = CTP + L-glutamate + ADP + phosphate + 2 H(+)</text>
        <dbReference type="Rhea" id="RHEA:26426"/>
        <dbReference type="ChEBI" id="CHEBI:15377"/>
        <dbReference type="ChEBI" id="CHEBI:15378"/>
        <dbReference type="ChEBI" id="CHEBI:29985"/>
        <dbReference type="ChEBI" id="CHEBI:30616"/>
        <dbReference type="ChEBI" id="CHEBI:37563"/>
        <dbReference type="ChEBI" id="CHEBI:43474"/>
        <dbReference type="ChEBI" id="CHEBI:46398"/>
        <dbReference type="ChEBI" id="CHEBI:58359"/>
        <dbReference type="ChEBI" id="CHEBI:456216"/>
        <dbReference type="EC" id="6.3.4.2"/>
    </reaction>
</comment>
<dbReference type="InterPro" id="IPR017926">
    <property type="entry name" value="GATASE"/>
</dbReference>
<dbReference type="InterPro" id="IPR004468">
    <property type="entry name" value="CTP_synthase"/>
</dbReference>
<dbReference type="GO" id="GO:0097268">
    <property type="term" value="C:cytoophidium"/>
    <property type="evidence" value="ECO:0007669"/>
    <property type="project" value="TreeGrafter"/>
</dbReference>
<dbReference type="InterPro" id="IPR029062">
    <property type="entry name" value="Class_I_gatase-like"/>
</dbReference>
<dbReference type="GO" id="GO:0005524">
    <property type="term" value="F:ATP binding"/>
    <property type="evidence" value="ECO:0007669"/>
    <property type="project" value="UniProtKB-KW"/>
</dbReference>
<evidence type="ECO:0000256" key="9">
    <source>
        <dbReference type="ARBA" id="ARBA00047781"/>
    </source>
</evidence>
<dbReference type="GO" id="GO:0005737">
    <property type="term" value="C:cytoplasm"/>
    <property type="evidence" value="ECO:0007669"/>
    <property type="project" value="TreeGrafter"/>
</dbReference>
<dbReference type="FunFam" id="3.40.50.880:FF:000069">
    <property type="entry name" value="CTP synthase"/>
    <property type="match status" value="1"/>
</dbReference>
<keyword evidence="4" id="KW-0436">Ligase</keyword>
<dbReference type="GO" id="GO:0042802">
    <property type="term" value="F:identical protein binding"/>
    <property type="evidence" value="ECO:0007669"/>
    <property type="project" value="TreeGrafter"/>
</dbReference>
<comment type="pathway">
    <text evidence="1">Pyrimidine metabolism; CTP biosynthesis via de novo pathway; CTP from UDP: step 2/2.</text>
</comment>
<evidence type="ECO:0000256" key="6">
    <source>
        <dbReference type="ARBA" id="ARBA00022840"/>
    </source>
</evidence>
<evidence type="ECO:0000259" key="10">
    <source>
        <dbReference type="Pfam" id="PF00117"/>
    </source>
</evidence>
<comment type="similarity">
    <text evidence="2">Belongs to the CTP synthase family.</text>
</comment>
<gene>
    <name evidence="11" type="ORF">NQ314_005519</name>
</gene>
<evidence type="ECO:0000256" key="1">
    <source>
        <dbReference type="ARBA" id="ARBA00005171"/>
    </source>
</evidence>
<feature type="domain" description="Glutamine amidotransferase" evidence="10">
    <location>
        <begin position="12"/>
        <end position="190"/>
    </location>
</feature>
<comment type="caution">
    <text evidence="11">The sequence shown here is derived from an EMBL/GenBank/DDBJ whole genome shotgun (WGS) entry which is preliminary data.</text>
</comment>